<dbReference type="AlphaFoldDB" id="U6R8N6"/>
<dbReference type="PATRIC" id="fig|1121098.3.peg.3851"/>
<evidence type="ECO:0000313" key="2">
    <source>
        <dbReference type="Proteomes" id="UP000017831"/>
    </source>
</evidence>
<evidence type="ECO:0000313" key="1">
    <source>
        <dbReference type="EMBL" id="EOA52347.1"/>
    </source>
</evidence>
<dbReference type="EMBL" id="AQHY01000040">
    <property type="protein sequence ID" value="EOA52347.1"/>
    <property type="molecule type" value="Genomic_DNA"/>
</dbReference>
<name>U6R8N6_9BACT</name>
<gene>
    <name evidence="1" type="ORF">HMPREF1534_03773</name>
</gene>
<dbReference type="HOGENOM" id="CLU_3212483_0_0_10"/>
<dbReference type="RefSeq" id="WP_005945083.1">
    <property type="nucleotide sequence ID" value="NZ_KB890319.1"/>
</dbReference>
<dbReference type="GeneID" id="79829374"/>
<organism evidence="1 2">
    <name type="scientific">Phocaeicola massiliensis B84634 = Timone 84634 = DSM 17679 = JCM 13223</name>
    <dbReference type="NCBI Taxonomy" id="1121098"/>
    <lineage>
        <taxon>Bacteria</taxon>
        <taxon>Pseudomonadati</taxon>
        <taxon>Bacteroidota</taxon>
        <taxon>Bacteroidia</taxon>
        <taxon>Bacteroidales</taxon>
        <taxon>Bacteroidaceae</taxon>
        <taxon>Phocaeicola</taxon>
    </lineage>
</organism>
<dbReference type="Proteomes" id="UP000017831">
    <property type="component" value="Unassembled WGS sequence"/>
</dbReference>
<protein>
    <submittedName>
        <fullName evidence="1">Uncharacterized protein</fullName>
    </submittedName>
</protein>
<reference evidence="1 2" key="1">
    <citation type="submission" date="2013-04" db="EMBL/GenBank/DDBJ databases">
        <title>The Genome Sequence of Bacteroides massiliensis DSM 17679.</title>
        <authorList>
            <consortium name="The Broad Institute Genomics Platform"/>
            <person name="Earl A."/>
            <person name="Ward D."/>
            <person name="Feldgarden M."/>
            <person name="Gevers D."/>
            <person name="Martens E."/>
            <person name="Fenner L."/>
            <person name="Roux V."/>
            <person name="Mallet M.N."/>
            <person name="Raoult D."/>
            <person name="Walker B."/>
            <person name="Young S."/>
            <person name="Zeng Q."/>
            <person name="Gargeya S."/>
            <person name="Fitzgerald M."/>
            <person name="Haas B."/>
            <person name="Abouelleil A."/>
            <person name="Allen A.W."/>
            <person name="Alvarado L."/>
            <person name="Arachchi H.M."/>
            <person name="Berlin A.M."/>
            <person name="Chapman S.B."/>
            <person name="Gainer-Dewar J."/>
            <person name="Goldberg J."/>
            <person name="Griggs A."/>
            <person name="Gujja S."/>
            <person name="Hansen M."/>
            <person name="Howarth C."/>
            <person name="Imamovic A."/>
            <person name="Ireland A."/>
            <person name="Larimer J."/>
            <person name="McCowan C."/>
            <person name="Murphy C."/>
            <person name="Pearson M."/>
            <person name="Poon T.W."/>
            <person name="Priest M."/>
            <person name="Roberts A."/>
            <person name="Saif S."/>
            <person name="Shea T."/>
            <person name="Sisk P."/>
            <person name="Sykes S."/>
            <person name="Wortman J."/>
            <person name="Nusbaum C."/>
            <person name="Birren B."/>
        </authorList>
    </citation>
    <scope>NUCLEOTIDE SEQUENCE [LARGE SCALE GENOMIC DNA]</scope>
    <source>
        <strain evidence="2">B84634 / Timone 84634 / DSM 17679 / JCM 13223</strain>
    </source>
</reference>
<keyword evidence="2" id="KW-1185">Reference proteome</keyword>
<accession>U6R8N6</accession>
<sequence length="44" mass="5226">MEKTIVTLSSKEQTSIYGGDMKRIYNWEPRKDKNPKPQVIWTNN</sequence>
<proteinExistence type="predicted"/>
<dbReference type="STRING" id="1121098.HMPREF1534_03773"/>
<comment type="caution">
    <text evidence="1">The sequence shown here is derived from an EMBL/GenBank/DDBJ whole genome shotgun (WGS) entry which is preliminary data.</text>
</comment>